<reference evidence="1" key="1">
    <citation type="submission" date="2022-10" db="EMBL/GenBank/DDBJ databases">
        <title>Tapping the CABI collections for fungal endophytes: first genome assemblies for Collariella, Neodidymelliopsis, Ascochyta clinopodiicola, Didymella pomorum, Didymosphaeria variabile, Neocosmospora piperis and Neocucurbitaria cava.</title>
        <authorList>
            <person name="Hill R."/>
        </authorList>
    </citation>
    <scope>NUCLEOTIDE SEQUENCE</scope>
    <source>
        <strain evidence="1">IMI 356814</strain>
    </source>
</reference>
<proteinExistence type="predicted"/>
<keyword evidence="2" id="KW-1185">Reference proteome</keyword>
<name>A0A9W9CIE6_9PLEO</name>
<comment type="caution">
    <text evidence="1">The sequence shown here is derived from an EMBL/GenBank/DDBJ whole genome shotgun (WGS) entry which is preliminary data.</text>
</comment>
<organism evidence="1 2">
    <name type="scientific">Neocucurbitaria cava</name>
    <dbReference type="NCBI Taxonomy" id="798079"/>
    <lineage>
        <taxon>Eukaryota</taxon>
        <taxon>Fungi</taxon>
        <taxon>Dikarya</taxon>
        <taxon>Ascomycota</taxon>
        <taxon>Pezizomycotina</taxon>
        <taxon>Dothideomycetes</taxon>
        <taxon>Pleosporomycetidae</taxon>
        <taxon>Pleosporales</taxon>
        <taxon>Pleosporineae</taxon>
        <taxon>Cucurbitariaceae</taxon>
        <taxon>Neocucurbitaria</taxon>
    </lineage>
</organism>
<dbReference type="Proteomes" id="UP001140560">
    <property type="component" value="Unassembled WGS sequence"/>
</dbReference>
<sequence length="171" mass="19300">MESIAPTLATTTLDRLTKEVIEETGQAYASMDVDETLQLDLPSAVAIVKRLQVLEALDFKHYLLGSQRFTPSTVHHRSHFIKAACSADSFIIRGLEVYFNISLSLLPGQTRSISIGELEKEMQSKLVSRGQHADGIKVVFERMEEVLRKVIGILVWWHREQCKMNGKTDQS</sequence>
<evidence type="ECO:0000313" key="1">
    <source>
        <dbReference type="EMBL" id="KAJ4364111.1"/>
    </source>
</evidence>
<accession>A0A9W9CIE6</accession>
<protein>
    <submittedName>
        <fullName evidence="1">Uncharacterized protein</fullName>
    </submittedName>
</protein>
<dbReference type="EMBL" id="JAPEUY010000018">
    <property type="protein sequence ID" value="KAJ4364111.1"/>
    <property type="molecule type" value="Genomic_DNA"/>
</dbReference>
<dbReference type="OrthoDB" id="3692151at2759"/>
<evidence type="ECO:0000313" key="2">
    <source>
        <dbReference type="Proteomes" id="UP001140560"/>
    </source>
</evidence>
<dbReference type="AlphaFoldDB" id="A0A9W9CIE6"/>
<gene>
    <name evidence="1" type="ORF">N0V83_009566</name>
</gene>